<accession>A0ACC2CWU0</accession>
<proteinExistence type="predicted"/>
<reference evidence="2" key="1">
    <citation type="journal article" date="2024" name="Proc. Natl. Acad. Sci. U.S.A.">
        <title>Extraordinary preservation of gene collinearity over three hundred million years revealed in homosporous lycophytes.</title>
        <authorList>
            <person name="Li C."/>
            <person name="Wickell D."/>
            <person name="Kuo L.Y."/>
            <person name="Chen X."/>
            <person name="Nie B."/>
            <person name="Liao X."/>
            <person name="Peng D."/>
            <person name="Ji J."/>
            <person name="Jenkins J."/>
            <person name="Williams M."/>
            <person name="Shu S."/>
            <person name="Plott C."/>
            <person name="Barry K."/>
            <person name="Rajasekar S."/>
            <person name="Grimwood J."/>
            <person name="Han X."/>
            <person name="Sun S."/>
            <person name="Hou Z."/>
            <person name="He W."/>
            <person name="Dai G."/>
            <person name="Sun C."/>
            <person name="Schmutz J."/>
            <person name="Leebens-Mack J.H."/>
            <person name="Li F.W."/>
            <person name="Wang L."/>
        </authorList>
    </citation>
    <scope>NUCLEOTIDE SEQUENCE [LARGE SCALE GENOMIC DNA]</scope>
    <source>
        <strain evidence="2">cv. PW_Plant_1</strain>
    </source>
</reference>
<dbReference type="EMBL" id="CM055099">
    <property type="protein sequence ID" value="KAJ7546484.1"/>
    <property type="molecule type" value="Genomic_DNA"/>
</dbReference>
<evidence type="ECO:0000313" key="2">
    <source>
        <dbReference type="Proteomes" id="UP001162992"/>
    </source>
</evidence>
<name>A0ACC2CWU0_DIPCM</name>
<evidence type="ECO:0000313" key="1">
    <source>
        <dbReference type="EMBL" id="KAJ7546484.1"/>
    </source>
</evidence>
<sequence>MLRMTVVFLVDTSASMNQRCANGLSLLDCAKSAIEHFVKVRSRDVSWHRTDRYMLVTCDDGPDAIRVLDRYPFTNFIKALKSIQAYDLTNLAQALHSVFSFLHIQRLAADVDKFGQGRNPCFIDPTTIILLTDGTELTSKSGVLPSLVPSGVLPLGGELYSQPFRWDQRVFATVLRMPCVSTAMLEKNGPIPQNAPISGSPSAVAMDNNISAFCESTGGKCFVATNWKVLMQHIEMTASRLSVGVVVSFDQLPISSAVAVNRPPQVYAACKRKLLFVRPSQGYWPIPEAFWPDPSSPSLPARDPHPTIFFRPIEADPYIPTNFIYDKYEVESNPLVGFLLKAPAGCCWQVFVRNSKGLNHGYGDPFGFLKLDQVGSTLTLYVLPYNYPVLWQLLDQAGKMPGGAKMSHLPLWRQEMERYCNNCPSYYGSPLRVALKRMGLIAHVVPDSMEKSLLTGYVGTQLKRLKVQAKSELDALTEQMAVRLINGNLFFGSGERSLPGYRPPVKTEPPPGFLATSICTTMAGCASQLSSLNIGLGDPVSARKSWDSLIPSTPSSGSALPIVSSPPHMRTSSPNASEVVKSYTDSSSSLVNAGIFRDSPLFKNPFDIRREELLSHLKYLPMRIGLLLDARSSQRNDGDRSKRKLSPMSSLAAQTAAIEEEEARHSVPIEKMGDFSEALWKQQPPRSPFTEEQDRNKQHRPMFGNPYRQERSDGADEAWLDGNGGFSFRGKKRKRRSESISASLSLSGSLSVSENSSEAAAGNSEVTSSAKTPSEVQIMVAGPTQIFANDNSPRHKDKASVPSIRYALPMNNSQSVDQKNLHAASPETADNVFEGNKEVPINEDAQINTFQSEMSPRMEKANLLLVDATSHSVQVAEFSEEVSQCEGRRCPAMTPSGFKKDQLEVAEFIKITLRVLRYTKDGHTQKLFDILSVPDFPVDKASFVEQLIHQAHLYKKVAVAKDLRAYQYKTFAGTSFVKEKAH</sequence>
<gene>
    <name evidence="1" type="ORF">O6H91_08G041500</name>
</gene>
<organism evidence="1 2">
    <name type="scientific">Diphasiastrum complanatum</name>
    <name type="common">Issler's clubmoss</name>
    <name type="synonym">Lycopodium complanatum</name>
    <dbReference type="NCBI Taxonomy" id="34168"/>
    <lineage>
        <taxon>Eukaryota</taxon>
        <taxon>Viridiplantae</taxon>
        <taxon>Streptophyta</taxon>
        <taxon>Embryophyta</taxon>
        <taxon>Tracheophyta</taxon>
        <taxon>Lycopodiopsida</taxon>
        <taxon>Lycopodiales</taxon>
        <taxon>Lycopodiaceae</taxon>
        <taxon>Lycopodioideae</taxon>
        <taxon>Diphasiastrum</taxon>
    </lineage>
</organism>
<keyword evidence="2" id="KW-1185">Reference proteome</keyword>
<dbReference type="Proteomes" id="UP001162992">
    <property type="component" value="Chromosome 8"/>
</dbReference>
<protein>
    <submittedName>
        <fullName evidence="1">Uncharacterized protein</fullName>
    </submittedName>
</protein>
<comment type="caution">
    <text evidence="1">The sequence shown here is derived from an EMBL/GenBank/DDBJ whole genome shotgun (WGS) entry which is preliminary data.</text>
</comment>